<organism evidence="3 4">
    <name type="scientific">Prosthecochloris vibrioformis</name>
    <name type="common">Chlorobium vibrioforme</name>
    <dbReference type="NCBI Taxonomy" id="1098"/>
    <lineage>
        <taxon>Bacteria</taxon>
        <taxon>Pseudomonadati</taxon>
        <taxon>Chlorobiota</taxon>
        <taxon>Chlorobiia</taxon>
        <taxon>Chlorobiales</taxon>
        <taxon>Chlorobiaceae</taxon>
        <taxon>Prosthecochloris</taxon>
    </lineage>
</organism>
<keyword evidence="1" id="KW-0472">Membrane</keyword>
<evidence type="ECO:0000256" key="1">
    <source>
        <dbReference type="SAM" id="Phobius"/>
    </source>
</evidence>
<dbReference type="GO" id="GO:0016787">
    <property type="term" value="F:hydrolase activity"/>
    <property type="evidence" value="ECO:0007669"/>
    <property type="project" value="InterPro"/>
</dbReference>
<evidence type="ECO:0000313" key="4">
    <source>
        <dbReference type="Proteomes" id="UP000309544"/>
    </source>
</evidence>
<sequence length="476" mass="54825">MACFYDAHCHMMNLSHPNLSAIIRRIYFEVLRPQLLVILLWGVFILTGLWLGIVVLAGQTFIEAFATLALWIAMALVVVFVVFLLPGVRKKMVSVLQNKLGNVMNLLAIMETDIGDCLIQMEEELRNRFSLHDGCTVVMNGRKVEYERMVLTPLIMDFGLKGDGLSSSVYKVRWKPVVAQVEDLFLGIRDYYCHREKWIASAYAHTSPLFRIYPFMGINTRNYSMRMHSGRNPRSMSLEDLLEKNFAAFHQDTTPQMRRARLEAVDWSDFDGSIASITPYHFMGIKVYPPLGFNPWPVEEGAGNPEGEMEKVRYLYEFCIAHTIPITAHCSPGGFLVDSRYSAFSDPSRWELVLREYPGLRLNLAHFGGADSKAWQRKIVELILSGKYPNLYTDISYQGVDRKFYEKLKVFIDSYGEQERRVIMEHVIYGTDFMINLQDVKSYGAYMGHFFETEAFSLEEKDMLAHTNTERFLYLG</sequence>
<comment type="caution">
    <text evidence="3">The sequence shown here is derived from an EMBL/GenBank/DDBJ whole genome shotgun (WGS) entry which is preliminary data.</text>
</comment>
<accession>A0A5C4RT75</accession>
<feature type="domain" description="Amidohydrolase-related" evidence="2">
    <location>
        <begin position="281"/>
        <end position="473"/>
    </location>
</feature>
<evidence type="ECO:0000259" key="2">
    <source>
        <dbReference type="Pfam" id="PF04909"/>
    </source>
</evidence>
<dbReference type="AlphaFoldDB" id="A0A5C4RT75"/>
<evidence type="ECO:0000313" key="3">
    <source>
        <dbReference type="EMBL" id="TNJ34144.1"/>
    </source>
</evidence>
<name>A0A5C4RT75_PROVB</name>
<feature type="transmembrane region" description="Helical" evidence="1">
    <location>
        <begin position="35"/>
        <end position="58"/>
    </location>
</feature>
<feature type="transmembrane region" description="Helical" evidence="1">
    <location>
        <begin position="64"/>
        <end position="85"/>
    </location>
</feature>
<dbReference type="InterPro" id="IPR006680">
    <property type="entry name" value="Amidohydro-rel"/>
</dbReference>
<dbReference type="Pfam" id="PF04909">
    <property type="entry name" value="Amidohydro_2"/>
    <property type="match status" value="1"/>
</dbReference>
<reference evidence="3 4" key="1">
    <citation type="submission" date="2019-05" db="EMBL/GenBank/DDBJ databases">
        <title>Draft Whole-Genome sequence of the green sulfur bacterium Prosthecochloris vibrioformis DSM 260.</title>
        <authorList>
            <person name="Meyer T.E."/>
            <person name="Kyndt J.A."/>
        </authorList>
    </citation>
    <scope>NUCLEOTIDE SEQUENCE [LARGE SCALE GENOMIC DNA]</scope>
    <source>
        <strain evidence="3 4">DSM 260</strain>
    </source>
</reference>
<protein>
    <recommendedName>
        <fullName evidence="2">Amidohydrolase-related domain-containing protein</fullName>
    </recommendedName>
</protein>
<dbReference type="InterPro" id="IPR032466">
    <property type="entry name" value="Metal_Hydrolase"/>
</dbReference>
<dbReference type="Proteomes" id="UP000309544">
    <property type="component" value="Unassembled WGS sequence"/>
</dbReference>
<dbReference type="SUPFAM" id="SSF51556">
    <property type="entry name" value="Metallo-dependent hydrolases"/>
    <property type="match status" value="1"/>
</dbReference>
<proteinExistence type="predicted"/>
<dbReference type="RefSeq" id="WP_139626909.1">
    <property type="nucleotide sequence ID" value="NZ_VDCI01000011.1"/>
</dbReference>
<dbReference type="Gene3D" id="3.20.20.140">
    <property type="entry name" value="Metal-dependent hydrolases"/>
    <property type="match status" value="1"/>
</dbReference>
<keyword evidence="4" id="KW-1185">Reference proteome</keyword>
<gene>
    <name evidence="3" type="ORF">FGF68_09905</name>
</gene>
<keyword evidence="1" id="KW-1133">Transmembrane helix</keyword>
<dbReference type="EMBL" id="VDCI01000011">
    <property type="protein sequence ID" value="TNJ34144.1"/>
    <property type="molecule type" value="Genomic_DNA"/>
</dbReference>
<keyword evidence="1" id="KW-0812">Transmembrane</keyword>